<dbReference type="Gene3D" id="3.40.50.2000">
    <property type="entry name" value="Glycogen Phosphorylase B"/>
    <property type="match status" value="2"/>
</dbReference>
<keyword evidence="3" id="KW-1185">Reference proteome</keyword>
<dbReference type="RefSeq" id="WP_201681989.1">
    <property type="nucleotide sequence ID" value="NZ_JAEQNA010000001.1"/>
</dbReference>
<accession>A0A936ZQN3</accession>
<dbReference type="GO" id="GO:0016757">
    <property type="term" value="F:glycosyltransferase activity"/>
    <property type="evidence" value="ECO:0007669"/>
    <property type="project" value="InterPro"/>
</dbReference>
<sequence>MRICLISNARLPVRLYGGTERIVQWLAQEYLRAGHEVTLVARSGSRLAGVRFIPADSAAQALERLPADADIYHFHAWPPPDDFPRPWLFTLHGNAAPGERLPARTIGISADHARRHRLPVYVYNGVDPSEFEFRADKQDHLLFFSKVRRRVKGAARALRLARANHLKLTVAGGYRLDLLKTGGLWDSLHPSIRFAGEVGGARKARMLAEASALLFPIAWDEPFGLVLVEALISGTPVIATPRGSVPELVPEGVGATFERDEDFPAALERVRQCRPGDCRDWAMEHFSSVACARRHLGLYARVLDRDVF</sequence>
<dbReference type="Proteomes" id="UP000613011">
    <property type="component" value="Unassembled WGS sequence"/>
</dbReference>
<gene>
    <name evidence="2" type="ORF">JI739_01040</name>
</gene>
<dbReference type="Pfam" id="PF00534">
    <property type="entry name" value="Glycos_transf_1"/>
    <property type="match status" value="1"/>
</dbReference>
<dbReference type="InterPro" id="IPR001296">
    <property type="entry name" value="Glyco_trans_1"/>
</dbReference>
<organism evidence="2 3">
    <name type="scientific">Ramlibacter aurantiacus</name>
    <dbReference type="NCBI Taxonomy" id="2801330"/>
    <lineage>
        <taxon>Bacteria</taxon>
        <taxon>Pseudomonadati</taxon>
        <taxon>Pseudomonadota</taxon>
        <taxon>Betaproteobacteria</taxon>
        <taxon>Burkholderiales</taxon>
        <taxon>Comamonadaceae</taxon>
        <taxon>Ramlibacter</taxon>
    </lineage>
</organism>
<dbReference type="EMBL" id="JAEQNA010000001">
    <property type="protein sequence ID" value="MBL0418919.1"/>
    <property type="molecule type" value="Genomic_DNA"/>
</dbReference>
<evidence type="ECO:0000313" key="2">
    <source>
        <dbReference type="EMBL" id="MBL0418919.1"/>
    </source>
</evidence>
<evidence type="ECO:0000259" key="1">
    <source>
        <dbReference type="Pfam" id="PF00534"/>
    </source>
</evidence>
<dbReference type="PANTHER" id="PTHR12526">
    <property type="entry name" value="GLYCOSYLTRANSFERASE"/>
    <property type="match status" value="1"/>
</dbReference>
<name>A0A936ZQN3_9BURK</name>
<dbReference type="AlphaFoldDB" id="A0A936ZQN3"/>
<reference evidence="2" key="1">
    <citation type="submission" date="2021-01" db="EMBL/GenBank/DDBJ databases">
        <title>Ramlibacter sp. strain AW1 16S ribosomal RNA gene Genome sequencing and assembly.</title>
        <authorList>
            <person name="Kang M."/>
        </authorList>
    </citation>
    <scope>NUCLEOTIDE SEQUENCE</scope>
    <source>
        <strain evidence="2">AW1</strain>
    </source>
</reference>
<proteinExistence type="predicted"/>
<dbReference type="SUPFAM" id="SSF53756">
    <property type="entry name" value="UDP-Glycosyltransferase/glycogen phosphorylase"/>
    <property type="match status" value="1"/>
</dbReference>
<evidence type="ECO:0000313" key="3">
    <source>
        <dbReference type="Proteomes" id="UP000613011"/>
    </source>
</evidence>
<dbReference type="PANTHER" id="PTHR12526:SF595">
    <property type="entry name" value="BLL5217 PROTEIN"/>
    <property type="match status" value="1"/>
</dbReference>
<feature type="domain" description="Glycosyl transferase family 1" evidence="1">
    <location>
        <begin position="131"/>
        <end position="270"/>
    </location>
</feature>
<comment type="caution">
    <text evidence="2">The sequence shown here is derived from an EMBL/GenBank/DDBJ whole genome shotgun (WGS) entry which is preliminary data.</text>
</comment>
<protein>
    <submittedName>
        <fullName evidence="2">Glycosyltransferase</fullName>
    </submittedName>
</protein>